<dbReference type="SUPFAM" id="SSF51569">
    <property type="entry name" value="Aldolase"/>
    <property type="match status" value="1"/>
</dbReference>
<dbReference type="GO" id="GO:0009423">
    <property type="term" value="P:chorismate biosynthetic process"/>
    <property type="evidence" value="ECO:0007669"/>
    <property type="project" value="UniProtKB-UniPathway"/>
</dbReference>
<sequence length="523" mass="57451">MAGNTIGKMFCVTTFGESHGKALGCIVDGVPPGLKLCSKDLQNDLNRRRPGTSRYTTQRCELDQIEILSGVFNGITTGTSIGLIVNNTDQRSQDYKEIQNLFRPGHADYTYEKKYGIRDYRGGGRASARETVMRVAAGAIAKKYLKNQYGIIIRAYLSAIGHIKCTFESWEEVNKNPFFCPNLRKIEDIQELIKQLKKIGDSIGAEITIVAENIPVGLGEPVFDRIDADLAHALMSINAVKGVEIGDGFLVVNQKGSQNRDEITPYGFKSNHCGGILGGISNGENIVLKAAFKPTSSIRIPGKTIDINNKKSEIIVKGRHDPCVGIRAVPITEAMVAIVVMDHILRFRAQCEKAMKNTELPQILYNVPSRTGCDLLPQTIARLSKFKNIIGIKEATGDLSRINQIKKIVKNNFLLISGDDATALDFIQLGGQGVISVTANIAAKEMATMCSYALQGDFVNARIINERLSLLHEALFIEPNPIPIKWLAKEMGLIKNDTLRLPMTPISSAGQIQLKKALQHAKF</sequence>
<evidence type="ECO:0000256" key="8">
    <source>
        <dbReference type="ARBA" id="ARBA00023239"/>
    </source>
</evidence>
<gene>
    <name evidence="12" type="ORF">FWK35_00030243</name>
</gene>
<organism evidence="12 13">
    <name type="scientific">Aphis craccivora</name>
    <name type="common">Cowpea aphid</name>
    <dbReference type="NCBI Taxonomy" id="307492"/>
    <lineage>
        <taxon>Eukaryota</taxon>
        <taxon>Metazoa</taxon>
        <taxon>Ecdysozoa</taxon>
        <taxon>Arthropoda</taxon>
        <taxon>Hexapoda</taxon>
        <taxon>Insecta</taxon>
        <taxon>Pterygota</taxon>
        <taxon>Neoptera</taxon>
        <taxon>Paraneoptera</taxon>
        <taxon>Hemiptera</taxon>
        <taxon>Sternorrhyncha</taxon>
        <taxon>Aphidomorpha</taxon>
        <taxon>Aphidoidea</taxon>
        <taxon>Aphididae</taxon>
        <taxon>Aphidini</taxon>
        <taxon>Aphis</taxon>
        <taxon>Aphis</taxon>
    </lineage>
</organism>
<evidence type="ECO:0000256" key="11">
    <source>
        <dbReference type="RuleBase" id="RU000605"/>
    </source>
</evidence>
<evidence type="ECO:0000256" key="5">
    <source>
        <dbReference type="ARBA" id="ARBA00011881"/>
    </source>
</evidence>
<comment type="similarity">
    <text evidence="3">Belongs to the DapA family.</text>
</comment>
<keyword evidence="8 11" id="KW-0456">Lyase</keyword>
<dbReference type="EC" id="4.2.3.5" evidence="11"/>
<evidence type="ECO:0000313" key="13">
    <source>
        <dbReference type="Proteomes" id="UP000478052"/>
    </source>
</evidence>
<dbReference type="OrthoDB" id="10066101at2759"/>
<dbReference type="GO" id="GO:0004107">
    <property type="term" value="F:chorismate synthase activity"/>
    <property type="evidence" value="ECO:0007669"/>
    <property type="project" value="UniProtKB-EC"/>
</dbReference>
<dbReference type="GO" id="GO:0008700">
    <property type="term" value="F:(R,S)-4-hydroxy-2-oxoglutarate aldolase activity"/>
    <property type="evidence" value="ECO:0007669"/>
    <property type="project" value="UniProtKB-EC"/>
</dbReference>
<evidence type="ECO:0000313" key="12">
    <source>
        <dbReference type="EMBL" id="KAF0746354.1"/>
    </source>
</evidence>
<dbReference type="PROSITE" id="PS00666">
    <property type="entry name" value="DHDPS_2"/>
    <property type="match status" value="1"/>
</dbReference>
<dbReference type="SUPFAM" id="SSF103263">
    <property type="entry name" value="Chorismate synthase, AroC"/>
    <property type="match status" value="1"/>
</dbReference>
<evidence type="ECO:0000256" key="2">
    <source>
        <dbReference type="ARBA" id="ARBA00005044"/>
    </source>
</evidence>
<dbReference type="Pfam" id="PF00701">
    <property type="entry name" value="DHDPS"/>
    <property type="match status" value="1"/>
</dbReference>
<dbReference type="Gene3D" id="3.60.150.10">
    <property type="entry name" value="Chorismate synthase AroC"/>
    <property type="match status" value="1"/>
</dbReference>
<dbReference type="PANTHER" id="PTHR21085:SF0">
    <property type="entry name" value="CHORISMATE SYNTHASE"/>
    <property type="match status" value="1"/>
</dbReference>
<comment type="catalytic activity">
    <reaction evidence="10">
        <text>(4S)-4-hydroxy-2-oxoglutarate = glyoxylate + pyruvate</text>
        <dbReference type="Rhea" id="RHEA:35639"/>
        <dbReference type="ChEBI" id="CHEBI:15361"/>
        <dbReference type="ChEBI" id="CHEBI:36655"/>
        <dbReference type="ChEBI" id="CHEBI:71685"/>
        <dbReference type="EC" id="4.1.3.16"/>
    </reaction>
</comment>
<comment type="caution">
    <text evidence="12">The sequence shown here is derived from an EMBL/GenBank/DDBJ whole genome shotgun (WGS) entry which is preliminary data.</text>
</comment>
<dbReference type="Proteomes" id="UP000478052">
    <property type="component" value="Unassembled WGS sequence"/>
</dbReference>
<reference evidence="12 13" key="1">
    <citation type="submission" date="2019-08" db="EMBL/GenBank/DDBJ databases">
        <title>Whole genome of Aphis craccivora.</title>
        <authorList>
            <person name="Voronova N.V."/>
            <person name="Shulinski R.S."/>
            <person name="Bandarenka Y.V."/>
            <person name="Zhorov D.G."/>
            <person name="Warner D."/>
        </authorList>
    </citation>
    <scope>NUCLEOTIDE SEQUENCE [LARGE SCALE GENOMIC DNA]</scope>
    <source>
        <strain evidence="12">180601</strain>
        <tissue evidence="12">Whole Body</tissue>
    </source>
</reference>
<evidence type="ECO:0000256" key="6">
    <source>
        <dbReference type="ARBA" id="ARBA00022605"/>
    </source>
</evidence>
<dbReference type="GO" id="GO:0009073">
    <property type="term" value="P:aromatic amino acid family biosynthetic process"/>
    <property type="evidence" value="ECO:0007669"/>
    <property type="project" value="UniProtKB-KW"/>
</dbReference>
<dbReference type="PROSITE" id="PS00788">
    <property type="entry name" value="CHORISMATE_SYNTHASE_2"/>
    <property type="match status" value="1"/>
</dbReference>
<comment type="function">
    <text evidence="1">Catalyzes the final step in the metabolic pathway of hydroxyproline.</text>
</comment>
<dbReference type="GO" id="GO:0010181">
    <property type="term" value="F:FMN binding"/>
    <property type="evidence" value="ECO:0007669"/>
    <property type="project" value="TreeGrafter"/>
</dbReference>
<dbReference type="PANTHER" id="PTHR21085">
    <property type="entry name" value="CHORISMATE SYNTHASE"/>
    <property type="match status" value="1"/>
</dbReference>
<evidence type="ECO:0000256" key="10">
    <source>
        <dbReference type="ARBA" id="ARBA00033613"/>
    </source>
</evidence>
<dbReference type="InterPro" id="IPR000453">
    <property type="entry name" value="Chorismate_synth"/>
</dbReference>
<evidence type="ECO:0000256" key="4">
    <source>
        <dbReference type="ARBA" id="ARBA00008014"/>
    </source>
</evidence>
<dbReference type="InterPro" id="IPR020541">
    <property type="entry name" value="Chorismate_synthase_CS"/>
</dbReference>
<comment type="similarity">
    <text evidence="4 11">Belongs to the chorismate synthase family.</text>
</comment>
<keyword evidence="6 11" id="KW-0028">Amino-acid biosynthesis</keyword>
<dbReference type="NCBIfam" id="NF003793">
    <property type="entry name" value="PRK05382.1"/>
    <property type="match status" value="1"/>
</dbReference>
<dbReference type="InterPro" id="IPR035904">
    <property type="entry name" value="Chorismate_synth_AroC_sf"/>
</dbReference>
<name>A0A6G0Y021_APHCR</name>
<dbReference type="CDD" id="cd07304">
    <property type="entry name" value="Chorismate_synthase"/>
    <property type="match status" value="1"/>
</dbReference>
<dbReference type="FunFam" id="3.60.150.10:FF:000001">
    <property type="entry name" value="Chorismate synthase"/>
    <property type="match status" value="1"/>
</dbReference>
<dbReference type="NCBIfam" id="TIGR00033">
    <property type="entry name" value="aroC"/>
    <property type="match status" value="1"/>
</dbReference>
<evidence type="ECO:0000256" key="7">
    <source>
        <dbReference type="ARBA" id="ARBA00023141"/>
    </source>
</evidence>
<dbReference type="PROSITE" id="PS00787">
    <property type="entry name" value="CHORISMATE_SYNTHASE_1"/>
    <property type="match status" value="1"/>
</dbReference>
<dbReference type="EMBL" id="VUJU01007246">
    <property type="protein sequence ID" value="KAF0746354.1"/>
    <property type="molecule type" value="Genomic_DNA"/>
</dbReference>
<dbReference type="InterPro" id="IPR002220">
    <property type="entry name" value="DapA-like"/>
</dbReference>
<accession>A0A6G0Y021</accession>
<dbReference type="AlphaFoldDB" id="A0A6G0Y021"/>
<comment type="catalytic activity">
    <reaction evidence="9">
        <text>(4R)-4-hydroxy-2-oxoglutarate = glyoxylate + pyruvate</text>
        <dbReference type="Rhea" id="RHEA:30687"/>
        <dbReference type="ChEBI" id="CHEBI:15361"/>
        <dbReference type="ChEBI" id="CHEBI:36655"/>
        <dbReference type="ChEBI" id="CHEBI:62213"/>
        <dbReference type="EC" id="4.1.3.16"/>
    </reaction>
</comment>
<comment type="pathway">
    <text evidence="2 11">Metabolic intermediate biosynthesis; chorismate biosynthesis; chorismate from D-erythrose 4-phosphate and phosphoenolpyruvate: step 7/7.</text>
</comment>
<dbReference type="SMART" id="SM01130">
    <property type="entry name" value="DHDPS"/>
    <property type="match status" value="1"/>
</dbReference>
<comment type="subunit">
    <text evidence="5">Homotetramer.</text>
</comment>
<keyword evidence="13" id="KW-1185">Reference proteome</keyword>
<dbReference type="PROSITE" id="PS00789">
    <property type="entry name" value="CHORISMATE_SYNTHASE_3"/>
    <property type="match status" value="1"/>
</dbReference>
<evidence type="ECO:0000256" key="3">
    <source>
        <dbReference type="ARBA" id="ARBA00007592"/>
    </source>
</evidence>
<dbReference type="InterPro" id="IPR020625">
    <property type="entry name" value="Schiff_base-form_aldolases_AS"/>
</dbReference>
<evidence type="ECO:0000256" key="1">
    <source>
        <dbReference type="ARBA" id="ARBA00002577"/>
    </source>
</evidence>
<dbReference type="GO" id="GO:0008652">
    <property type="term" value="P:amino acid biosynthetic process"/>
    <property type="evidence" value="ECO:0007669"/>
    <property type="project" value="UniProtKB-KW"/>
</dbReference>
<protein>
    <recommendedName>
        <fullName evidence="11">Chorismate synthase</fullName>
        <ecNumber evidence="11">4.2.3.5</ecNumber>
    </recommendedName>
</protein>
<keyword evidence="7 11" id="KW-0057">Aromatic amino acid biosynthesis</keyword>
<comment type="catalytic activity">
    <reaction evidence="11">
        <text>5-O-(1-carboxyvinyl)-3-phosphoshikimate = chorismate + phosphate</text>
        <dbReference type="Rhea" id="RHEA:21020"/>
        <dbReference type="ChEBI" id="CHEBI:29748"/>
        <dbReference type="ChEBI" id="CHEBI:43474"/>
        <dbReference type="ChEBI" id="CHEBI:57701"/>
        <dbReference type="EC" id="4.2.3.5"/>
    </reaction>
</comment>
<proteinExistence type="inferred from homology"/>
<dbReference type="UniPathway" id="UPA00053">
    <property type="reaction ID" value="UER00090"/>
</dbReference>
<dbReference type="Pfam" id="PF01264">
    <property type="entry name" value="Chorismate_synt"/>
    <property type="match status" value="1"/>
</dbReference>
<dbReference type="GO" id="GO:0005829">
    <property type="term" value="C:cytosol"/>
    <property type="evidence" value="ECO:0007669"/>
    <property type="project" value="TreeGrafter"/>
</dbReference>
<evidence type="ECO:0000256" key="9">
    <source>
        <dbReference type="ARBA" id="ARBA00033610"/>
    </source>
</evidence>
<comment type="cofactor">
    <cofactor evidence="11">
        <name>FMNH2</name>
        <dbReference type="ChEBI" id="CHEBI:57618"/>
    </cofactor>
    <text evidence="11">Reduced FMN (FMNH(2)).</text>
</comment>
<dbReference type="HAMAP" id="MF_00300">
    <property type="entry name" value="Chorismate_synth"/>
    <property type="match status" value="1"/>
</dbReference>